<protein>
    <recommendedName>
        <fullName evidence="1">ARID domain-containing protein</fullName>
    </recommendedName>
</protein>
<gene>
    <name evidence="2" type="ORF">E3N88_38880</name>
</gene>
<accession>A0A5N6LV74</accession>
<evidence type="ECO:0000313" key="3">
    <source>
        <dbReference type="Proteomes" id="UP000326396"/>
    </source>
</evidence>
<dbReference type="OrthoDB" id="1831032at2759"/>
<dbReference type="CDD" id="cd16100">
    <property type="entry name" value="ARID"/>
    <property type="match status" value="1"/>
</dbReference>
<dbReference type="EMBL" id="SZYD01000018">
    <property type="protein sequence ID" value="KAD2805503.1"/>
    <property type="molecule type" value="Genomic_DNA"/>
</dbReference>
<dbReference type="SUPFAM" id="SSF46774">
    <property type="entry name" value="ARID-like"/>
    <property type="match status" value="1"/>
</dbReference>
<comment type="caution">
    <text evidence="2">The sequence shown here is derived from an EMBL/GenBank/DDBJ whole genome shotgun (WGS) entry which is preliminary data.</text>
</comment>
<evidence type="ECO:0000259" key="1">
    <source>
        <dbReference type="PROSITE" id="PS51011"/>
    </source>
</evidence>
<organism evidence="2 3">
    <name type="scientific">Mikania micrantha</name>
    <name type="common">bitter vine</name>
    <dbReference type="NCBI Taxonomy" id="192012"/>
    <lineage>
        <taxon>Eukaryota</taxon>
        <taxon>Viridiplantae</taxon>
        <taxon>Streptophyta</taxon>
        <taxon>Embryophyta</taxon>
        <taxon>Tracheophyta</taxon>
        <taxon>Spermatophyta</taxon>
        <taxon>Magnoliopsida</taxon>
        <taxon>eudicotyledons</taxon>
        <taxon>Gunneridae</taxon>
        <taxon>Pentapetalae</taxon>
        <taxon>asterids</taxon>
        <taxon>campanulids</taxon>
        <taxon>Asterales</taxon>
        <taxon>Asteraceae</taxon>
        <taxon>Asteroideae</taxon>
        <taxon>Heliantheae alliance</taxon>
        <taxon>Eupatorieae</taxon>
        <taxon>Mikania</taxon>
    </lineage>
</organism>
<dbReference type="PROSITE" id="PS51011">
    <property type="entry name" value="ARID"/>
    <property type="match status" value="1"/>
</dbReference>
<reference evidence="2 3" key="1">
    <citation type="submission" date="2019-05" db="EMBL/GenBank/DDBJ databases">
        <title>Mikania micrantha, genome provides insights into the molecular mechanism of rapid growth.</title>
        <authorList>
            <person name="Liu B."/>
        </authorList>
    </citation>
    <scope>NUCLEOTIDE SEQUENCE [LARGE SCALE GENOMIC DNA]</scope>
    <source>
        <strain evidence="2">NLD-2019</strain>
        <tissue evidence="2">Leaf</tissue>
    </source>
</reference>
<dbReference type="InterPro" id="IPR036431">
    <property type="entry name" value="ARID_dom_sf"/>
</dbReference>
<name>A0A5N6LV74_9ASTR</name>
<dbReference type="Proteomes" id="UP000326396">
    <property type="component" value="Linkage Group LG8"/>
</dbReference>
<dbReference type="PANTHER" id="PTHR46410:SF26">
    <property type="entry name" value="BULB-TYPE LECTIN DOMAIN-CONTAINING PROTEIN-RELATED"/>
    <property type="match status" value="1"/>
</dbReference>
<dbReference type="PANTHER" id="PTHR46410">
    <property type="entry name" value="AT-RICH INTERACTIVE DOMAIN-CONTAINING PROTEIN 2"/>
    <property type="match status" value="1"/>
</dbReference>
<dbReference type="SMART" id="SM01014">
    <property type="entry name" value="ARID"/>
    <property type="match status" value="1"/>
</dbReference>
<dbReference type="AlphaFoldDB" id="A0A5N6LV74"/>
<proteinExistence type="predicted"/>
<dbReference type="GO" id="GO:0003677">
    <property type="term" value="F:DNA binding"/>
    <property type="evidence" value="ECO:0007669"/>
    <property type="project" value="InterPro"/>
</dbReference>
<keyword evidence="3" id="KW-1185">Reference proteome</keyword>
<feature type="domain" description="ARID" evidence="1">
    <location>
        <begin position="213"/>
        <end position="307"/>
    </location>
</feature>
<dbReference type="Gene3D" id="1.10.150.60">
    <property type="entry name" value="ARID DNA-binding domain"/>
    <property type="match status" value="1"/>
</dbReference>
<dbReference type="InterPro" id="IPR001606">
    <property type="entry name" value="ARID_dom"/>
</dbReference>
<dbReference type="SMART" id="SM00501">
    <property type="entry name" value="BRIGHT"/>
    <property type="match status" value="1"/>
</dbReference>
<sequence>MKNNPNHSILGKPLYSGIRARKRKGIGTGDQNFWRNKNKQHIDYHRGCSQRAAMKIVKKSLDIKRGCAQVPHIPVVARNFKGFKRYEVVFDGDMCYVTKMFEGENTCGIDDYVDGEGAENKYLTDNVGEMNEEMSNETEKGKLETFLEGLCDNTCEFVNTHNHEDLVFTYVNDESVGNEVESVFIPIEVNSFEDCFFFIDMLETPNYIIKYKEKLKKQFQELIIWFFKNIGQPDGKPYPPMLPNCMTVDLLDLYLFVKSTGGYEKITNEKWSQIAQYLGFSDEFGANLKPIYTGYLELLLFFYNRNKKDGKSQVAFGEQSKGTINELDNAIMEEDIMPTDLKENKTDVVLDDVVLHGETQEKEDTMDDKEDSVGDLDDYFEDFIVIEDKEPPNED</sequence>
<dbReference type="Pfam" id="PF01388">
    <property type="entry name" value="ARID"/>
    <property type="match status" value="1"/>
</dbReference>
<evidence type="ECO:0000313" key="2">
    <source>
        <dbReference type="EMBL" id="KAD2805503.1"/>
    </source>
</evidence>